<organism evidence="2">
    <name type="scientific">Sesamum latifolium</name>
    <dbReference type="NCBI Taxonomy" id="2727402"/>
    <lineage>
        <taxon>Eukaryota</taxon>
        <taxon>Viridiplantae</taxon>
        <taxon>Streptophyta</taxon>
        <taxon>Embryophyta</taxon>
        <taxon>Tracheophyta</taxon>
        <taxon>Spermatophyta</taxon>
        <taxon>Magnoliopsida</taxon>
        <taxon>eudicotyledons</taxon>
        <taxon>Gunneridae</taxon>
        <taxon>Pentapetalae</taxon>
        <taxon>asterids</taxon>
        <taxon>lamiids</taxon>
        <taxon>Lamiales</taxon>
        <taxon>Pedaliaceae</taxon>
        <taxon>Sesamum</taxon>
    </lineage>
</organism>
<reference evidence="2" key="2">
    <citation type="journal article" date="2024" name="Plant">
        <title>Genomic evolution and insights into agronomic trait innovations of Sesamum species.</title>
        <authorList>
            <person name="Miao H."/>
            <person name="Wang L."/>
            <person name="Qu L."/>
            <person name="Liu H."/>
            <person name="Sun Y."/>
            <person name="Le M."/>
            <person name="Wang Q."/>
            <person name="Wei S."/>
            <person name="Zheng Y."/>
            <person name="Lin W."/>
            <person name="Duan Y."/>
            <person name="Cao H."/>
            <person name="Xiong S."/>
            <person name="Wang X."/>
            <person name="Wei L."/>
            <person name="Li C."/>
            <person name="Ma Q."/>
            <person name="Ju M."/>
            <person name="Zhao R."/>
            <person name="Li G."/>
            <person name="Mu C."/>
            <person name="Tian Q."/>
            <person name="Mei H."/>
            <person name="Zhang T."/>
            <person name="Gao T."/>
            <person name="Zhang H."/>
        </authorList>
    </citation>
    <scope>NUCLEOTIDE SEQUENCE</scope>
    <source>
        <strain evidence="2">KEN1</strain>
    </source>
</reference>
<reference evidence="2" key="1">
    <citation type="submission" date="2020-06" db="EMBL/GenBank/DDBJ databases">
        <authorList>
            <person name="Li T."/>
            <person name="Hu X."/>
            <person name="Zhang T."/>
            <person name="Song X."/>
            <person name="Zhang H."/>
            <person name="Dai N."/>
            <person name="Sheng W."/>
            <person name="Hou X."/>
            <person name="Wei L."/>
        </authorList>
    </citation>
    <scope>NUCLEOTIDE SEQUENCE</scope>
    <source>
        <strain evidence="2">KEN1</strain>
        <tissue evidence="2">Leaf</tissue>
    </source>
</reference>
<dbReference type="AlphaFoldDB" id="A0AAW2X826"/>
<proteinExistence type="predicted"/>
<accession>A0AAW2X826</accession>
<evidence type="ECO:0000313" key="2">
    <source>
        <dbReference type="EMBL" id="KAL0449354.1"/>
    </source>
</evidence>
<sequence>MGVRYRQRTSFAAGVSSSYTVAVSPVSAMLPPSSRGISRDLSESNDIDILSDSISTPTNVPVVAIVPVEASSEGENEGSPSASVSSKHKRKIDQ</sequence>
<gene>
    <name evidence="2" type="ORF">Slati_1491800</name>
</gene>
<evidence type="ECO:0000256" key="1">
    <source>
        <dbReference type="SAM" id="MobiDB-lite"/>
    </source>
</evidence>
<name>A0AAW2X826_9LAMI</name>
<feature type="region of interest" description="Disordered" evidence="1">
    <location>
        <begin position="69"/>
        <end position="94"/>
    </location>
</feature>
<dbReference type="EMBL" id="JACGWN010000005">
    <property type="protein sequence ID" value="KAL0449354.1"/>
    <property type="molecule type" value="Genomic_DNA"/>
</dbReference>
<comment type="caution">
    <text evidence="2">The sequence shown here is derived from an EMBL/GenBank/DDBJ whole genome shotgun (WGS) entry which is preliminary data.</text>
</comment>
<protein>
    <submittedName>
        <fullName evidence="2">Uncharacterized protein</fullName>
    </submittedName>
</protein>